<gene>
    <name evidence="1" type="ORF">M153_9836000259</name>
</gene>
<organism evidence="1 2">
    <name type="scientific">Pseudoloma neurophilia</name>
    <dbReference type="NCBI Taxonomy" id="146866"/>
    <lineage>
        <taxon>Eukaryota</taxon>
        <taxon>Fungi</taxon>
        <taxon>Fungi incertae sedis</taxon>
        <taxon>Microsporidia</taxon>
        <taxon>Pseudoloma</taxon>
    </lineage>
</organism>
<comment type="caution">
    <text evidence="1">The sequence shown here is derived from an EMBL/GenBank/DDBJ whole genome shotgun (WGS) entry which is preliminary data.</text>
</comment>
<dbReference type="VEuPathDB" id="MicrosporidiaDB:M153_9836000259"/>
<dbReference type="EMBL" id="LGUB01001115">
    <property type="protein sequence ID" value="KRH92207.1"/>
    <property type="molecule type" value="Genomic_DNA"/>
</dbReference>
<dbReference type="Proteomes" id="UP000051530">
    <property type="component" value="Unassembled WGS sequence"/>
</dbReference>
<name>A0A0R0LY94_9MICR</name>
<evidence type="ECO:0000313" key="2">
    <source>
        <dbReference type="Proteomes" id="UP000051530"/>
    </source>
</evidence>
<keyword evidence="2" id="KW-1185">Reference proteome</keyword>
<protein>
    <submittedName>
        <fullName evidence="1">Uncharacterized protein</fullName>
    </submittedName>
</protein>
<evidence type="ECO:0000313" key="1">
    <source>
        <dbReference type="EMBL" id="KRH92207.1"/>
    </source>
</evidence>
<reference evidence="1 2" key="1">
    <citation type="submission" date="2015-07" db="EMBL/GenBank/DDBJ databases">
        <title>The genome of Pseudoloma neurophilia, a relevant intracellular parasite of the zebrafish.</title>
        <authorList>
            <person name="Ndikumana S."/>
            <person name="Pelin A."/>
            <person name="Sanders J."/>
            <person name="Corradi N."/>
        </authorList>
    </citation>
    <scope>NUCLEOTIDE SEQUENCE [LARGE SCALE GENOMIC DNA]</scope>
    <source>
        <strain evidence="1 2">MK1</strain>
    </source>
</reference>
<proteinExistence type="predicted"/>
<dbReference type="AlphaFoldDB" id="A0A0R0LY94"/>
<sequence>MSGHPTIMLFKPSLLLICKRTALCCFCILCFRIIRKIIFPFFKTSCQNF</sequence>
<accession>A0A0R0LY94</accession>